<dbReference type="InterPro" id="IPR009799">
    <property type="entry name" value="EthD_dom"/>
</dbReference>
<dbReference type="SUPFAM" id="SSF54909">
    <property type="entry name" value="Dimeric alpha+beta barrel"/>
    <property type="match status" value="1"/>
</dbReference>
<name>A0A1E2UTC1_9GAMM</name>
<dbReference type="STRING" id="1818881.A3196_15170"/>
<accession>A0A1E2UTC1</accession>
<sequence length="121" mass="13817">MIKFVMCLTKHPNISRAEFKDYWMNKHGPFFMRNAPAMGAKKYVQSHTLNSPLNEALKQSRNMQPEYDGVAEVWFESAEALMEGMSTPEGQQLGAALLEDEKNFVDHSKSSAFIVEEHEFS</sequence>
<dbReference type="InterPro" id="IPR011008">
    <property type="entry name" value="Dimeric_a/b-barrel"/>
</dbReference>
<evidence type="ECO:0000313" key="2">
    <source>
        <dbReference type="EMBL" id="ODB97980.1"/>
    </source>
</evidence>
<dbReference type="GO" id="GO:0016491">
    <property type="term" value="F:oxidoreductase activity"/>
    <property type="evidence" value="ECO:0007669"/>
    <property type="project" value="InterPro"/>
</dbReference>
<dbReference type="NCBIfam" id="TIGR02118">
    <property type="entry name" value="EthD family reductase"/>
    <property type="match status" value="1"/>
</dbReference>
<dbReference type="EMBL" id="LVJZ01000003">
    <property type="protein sequence ID" value="ODB97980.1"/>
    <property type="molecule type" value="Genomic_DNA"/>
</dbReference>
<proteinExistence type="predicted"/>
<evidence type="ECO:0000259" key="1">
    <source>
        <dbReference type="Pfam" id="PF07110"/>
    </source>
</evidence>
<gene>
    <name evidence="2" type="ORF">A3196_15170</name>
</gene>
<protein>
    <submittedName>
        <fullName evidence="2">Ethyl tert-butyl ether degradation protein EthD</fullName>
    </submittedName>
</protein>
<evidence type="ECO:0000313" key="3">
    <source>
        <dbReference type="Proteomes" id="UP000094849"/>
    </source>
</evidence>
<dbReference type="AlphaFoldDB" id="A0A1E2UTC1"/>
<reference evidence="2 3" key="1">
    <citation type="submission" date="2016-03" db="EMBL/GenBank/DDBJ databases">
        <title>Chemosynthetic sulphur-oxidizing symbionts of marine invertebrate animals are capable of nitrogen fixation.</title>
        <authorList>
            <person name="Petersen J.M."/>
            <person name="Kemper A."/>
            <person name="Gruber-Vodicka H."/>
            <person name="Cardini U."/>
            <person name="Geest Mvander."/>
            <person name="Kleiner M."/>
            <person name="Bulgheresi S."/>
            <person name="Fussmann M."/>
            <person name="Herbold C."/>
            <person name="Seah B.K.B."/>
            <person name="Antony C.Paul."/>
            <person name="Liu D."/>
            <person name="Belitz A."/>
            <person name="Weber M."/>
        </authorList>
    </citation>
    <scope>NUCLEOTIDE SEQUENCE [LARGE SCALE GENOMIC DNA]</scope>
    <source>
        <strain evidence="2">G_D</strain>
    </source>
</reference>
<organism evidence="2 3">
    <name type="scientific">Candidatus Thiodiazotropha endoloripes</name>
    <dbReference type="NCBI Taxonomy" id="1818881"/>
    <lineage>
        <taxon>Bacteria</taxon>
        <taxon>Pseudomonadati</taxon>
        <taxon>Pseudomonadota</taxon>
        <taxon>Gammaproteobacteria</taxon>
        <taxon>Chromatiales</taxon>
        <taxon>Sedimenticolaceae</taxon>
        <taxon>Candidatus Thiodiazotropha</taxon>
    </lineage>
</organism>
<feature type="domain" description="EthD" evidence="1">
    <location>
        <begin position="11"/>
        <end position="108"/>
    </location>
</feature>
<comment type="caution">
    <text evidence="2">The sequence shown here is derived from an EMBL/GenBank/DDBJ whole genome shotgun (WGS) entry which is preliminary data.</text>
</comment>
<dbReference type="Pfam" id="PF07110">
    <property type="entry name" value="EthD"/>
    <property type="match status" value="1"/>
</dbReference>
<keyword evidence="3" id="KW-1185">Reference proteome</keyword>
<dbReference type="Gene3D" id="3.30.70.100">
    <property type="match status" value="1"/>
</dbReference>
<dbReference type="Proteomes" id="UP000094849">
    <property type="component" value="Unassembled WGS sequence"/>
</dbReference>